<dbReference type="OrthoDB" id="4062651at2759"/>
<dbReference type="Proteomes" id="UP000749559">
    <property type="component" value="Unassembled WGS sequence"/>
</dbReference>
<dbReference type="GO" id="GO:0043235">
    <property type="term" value="C:receptor complex"/>
    <property type="evidence" value="ECO:0007669"/>
    <property type="project" value="TreeGrafter"/>
</dbReference>
<feature type="non-terminal residue" evidence="3">
    <location>
        <position position="554"/>
    </location>
</feature>
<dbReference type="Gene3D" id="3.30.200.20">
    <property type="entry name" value="Phosphorylase Kinase, domain 1"/>
    <property type="match status" value="1"/>
</dbReference>
<organism evidence="3 4">
    <name type="scientific">Owenia fusiformis</name>
    <name type="common">Polychaete worm</name>
    <dbReference type="NCBI Taxonomy" id="6347"/>
    <lineage>
        <taxon>Eukaryota</taxon>
        <taxon>Metazoa</taxon>
        <taxon>Spiralia</taxon>
        <taxon>Lophotrochozoa</taxon>
        <taxon>Annelida</taxon>
        <taxon>Polychaeta</taxon>
        <taxon>Sedentaria</taxon>
        <taxon>Canalipalpata</taxon>
        <taxon>Sabellida</taxon>
        <taxon>Oweniida</taxon>
        <taxon>Oweniidae</taxon>
        <taxon>Owenia</taxon>
    </lineage>
</organism>
<reference evidence="3" key="1">
    <citation type="submission" date="2022-03" db="EMBL/GenBank/DDBJ databases">
        <authorList>
            <person name="Martin C."/>
        </authorList>
    </citation>
    <scope>NUCLEOTIDE SEQUENCE</scope>
</reference>
<dbReference type="InterPro" id="IPR000719">
    <property type="entry name" value="Prot_kinase_dom"/>
</dbReference>
<dbReference type="Pfam" id="PF07714">
    <property type="entry name" value="PK_Tyr_Ser-Thr"/>
    <property type="match status" value="1"/>
</dbReference>
<dbReference type="Gene3D" id="1.10.510.10">
    <property type="entry name" value="Transferase(Phosphotransferase) domain 1"/>
    <property type="match status" value="1"/>
</dbReference>
<evidence type="ECO:0000313" key="4">
    <source>
        <dbReference type="Proteomes" id="UP000749559"/>
    </source>
</evidence>
<dbReference type="PANTHER" id="PTHR24416:SF564">
    <property type="entry name" value="MACROPHAGE-STIMULATING PROTEIN RECEPTOR"/>
    <property type="match status" value="1"/>
</dbReference>
<dbReference type="GO" id="GO:0005524">
    <property type="term" value="F:ATP binding"/>
    <property type="evidence" value="ECO:0007669"/>
    <property type="project" value="UniProtKB-UniRule"/>
</dbReference>
<dbReference type="PROSITE" id="PS00107">
    <property type="entry name" value="PROTEIN_KINASE_ATP"/>
    <property type="match status" value="1"/>
</dbReference>
<evidence type="ECO:0000313" key="3">
    <source>
        <dbReference type="EMBL" id="CAH1776168.1"/>
    </source>
</evidence>
<sequence length="554" mass="61119">VHCNYRSAKVILESSCRAEVVPAAKVISIYPNFGPVSGSTILKIKIDHMSPLDDQQIETIKVAGVTCNITRISSVVNTTTFECLTGISPSIRNGTIAILQYGNTTLSNAAPGVDFRYSYLPDPEIKDITNTATPVSGGIDTNVIGVFLTSVADPQLLIAVRIGNTSILVQQKCNEVSFASMACQVPNLNHAVSNITSKIPVLENLNITELLDSFDFEVGVLLDGVKKYENLTKALPNNPKTKLQVTPDIELKELEDFFYANNWLKILSLSIPVETPSQAVKGSDMNVRVGDSSCEVVQLNENALLCRLPERKPDYGTFGPGQDLSYFVQAQVGEIGRNYSVGYVKYVNMELYTGLGGGGLVILIIGFVILGIYCKRRKKAVKTKQIPEFVDLKVLTDDGKYEISRVEIAHLDKNLSVILGNKLLEYKTIKMKEILGQGHSGIVYKAILNKKDVAVKTIKASDCTEDQLSEFLTEALAMKNFDHPNVLSLVGVAMNDTIPFAVIPFMTNGDLKSYIENPRRRFTFKDMLEICKQVAQGMEYLESRRFVHRDLAAR</sequence>
<dbReference type="PANTHER" id="PTHR24416">
    <property type="entry name" value="TYROSINE-PROTEIN KINASE RECEPTOR"/>
    <property type="match status" value="1"/>
</dbReference>
<keyword evidence="2" id="KW-0325">Glycoprotein</keyword>
<feature type="non-terminal residue" evidence="3">
    <location>
        <position position="1"/>
    </location>
</feature>
<dbReference type="Gene3D" id="2.60.40.10">
    <property type="entry name" value="Immunoglobulins"/>
    <property type="match status" value="1"/>
</dbReference>
<keyword evidence="4" id="KW-1185">Reference proteome</keyword>
<evidence type="ECO:0000256" key="2">
    <source>
        <dbReference type="ARBA" id="ARBA00023180"/>
    </source>
</evidence>
<evidence type="ECO:0000256" key="1">
    <source>
        <dbReference type="ARBA" id="ARBA00004167"/>
    </source>
</evidence>
<dbReference type="GO" id="GO:0007399">
    <property type="term" value="P:nervous system development"/>
    <property type="evidence" value="ECO:0007669"/>
    <property type="project" value="TreeGrafter"/>
</dbReference>
<proteinExistence type="predicted"/>
<dbReference type="InterPro" id="IPR050122">
    <property type="entry name" value="RTK"/>
</dbReference>
<dbReference type="GO" id="GO:0004714">
    <property type="term" value="F:transmembrane receptor protein tyrosine kinase activity"/>
    <property type="evidence" value="ECO:0007669"/>
    <property type="project" value="TreeGrafter"/>
</dbReference>
<gene>
    <name evidence="3" type="ORF">OFUS_LOCUS3372</name>
</gene>
<name>A0A8J1TPY2_OWEFU</name>
<dbReference type="GO" id="GO:0007169">
    <property type="term" value="P:cell surface receptor protein tyrosine kinase signaling pathway"/>
    <property type="evidence" value="ECO:0007669"/>
    <property type="project" value="TreeGrafter"/>
</dbReference>
<dbReference type="AlphaFoldDB" id="A0A8J1TPY2"/>
<dbReference type="SUPFAM" id="SSF56112">
    <property type="entry name" value="Protein kinase-like (PK-like)"/>
    <property type="match status" value="1"/>
</dbReference>
<accession>A0A8J1TPY2</accession>
<comment type="subcellular location">
    <subcellularLocation>
        <location evidence="1">Membrane</location>
        <topology evidence="1">Single-pass membrane protein</topology>
    </subcellularLocation>
</comment>
<dbReference type="EMBL" id="CAIIXF020000001">
    <property type="protein sequence ID" value="CAH1776168.1"/>
    <property type="molecule type" value="Genomic_DNA"/>
</dbReference>
<dbReference type="PROSITE" id="PS50011">
    <property type="entry name" value="PROTEIN_KINASE_DOM"/>
    <property type="match status" value="1"/>
</dbReference>
<dbReference type="InterPro" id="IPR001245">
    <property type="entry name" value="Ser-Thr/Tyr_kinase_cat_dom"/>
</dbReference>
<dbReference type="CDD" id="cd00603">
    <property type="entry name" value="IPT_PCSR"/>
    <property type="match status" value="1"/>
</dbReference>
<dbReference type="GO" id="GO:0016477">
    <property type="term" value="P:cell migration"/>
    <property type="evidence" value="ECO:0007669"/>
    <property type="project" value="TreeGrafter"/>
</dbReference>
<comment type="caution">
    <text evidence="3">The sequence shown here is derived from an EMBL/GenBank/DDBJ whole genome shotgun (WGS) entry which is preliminary data.</text>
</comment>
<dbReference type="InterPro" id="IPR011009">
    <property type="entry name" value="Kinase-like_dom_sf"/>
</dbReference>
<dbReference type="GO" id="GO:0005886">
    <property type="term" value="C:plasma membrane"/>
    <property type="evidence" value="ECO:0007669"/>
    <property type="project" value="TreeGrafter"/>
</dbReference>
<dbReference type="InterPro" id="IPR013783">
    <property type="entry name" value="Ig-like_fold"/>
</dbReference>
<dbReference type="InterPro" id="IPR017441">
    <property type="entry name" value="Protein_kinase_ATP_BS"/>
</dbReference>
<protein>
    <submittedName>
        <fullName evidence="3">Uncharacterized protein</fullName>
    </submittedName>
</protein>